<feature type="domain" description="CRISPR associated protein Cas6 C-terminal" evidence="1">
    <location>
        <begin position="130"/>
        <end position="260"/>
    </location>
</feature>
<evidence type="ECO:0000313" key="3">
    <source>
        <dbReference type="Proteomes" id="UP000621510"/>
    </source>
</evidence>
<proteinExistence type="predicted"/>
<comment type="caution">
    <text evidence="2">The sequence shown here is derived from an EMBL/GenBank/DDBJ whole genome shotgun (WGS) entry which is preliminary data.</text>
</comment>
<accession>A0ABS1PUJ5</accession>
<evidence type="ECO:0000259" key="1">
    <source>
        <dbReference type="Pfam" id="PF01881"/>
    </source>
</evidence>
<name>A0ABS1PUJ5_9ACTN</name>
<dbReference type="CDD" id="cd21140">
    <property type="entry name" value="Cas6_I-like"/>
    <property type="match status" value="1"/>
</dbReference>
<dbReference type="Gene3D" id="3.30.70.1900">
    <property type="match status" value="1"/>
</dbReference>
<dbReference type="Pfam" id="PF01881">
    <property type="entry name" value="Cas_Cas6_C"/>
    <property type="match status" value="1"/>
</dbReference>
<organism evidence="2 3">
    <name type="scientific">Streptomyces endocoffeicus</name>
    <dbReference type="NCBI Taxonomy" id="2898945"/>
    <lineage>
        <taxon>Bacteria</taxon>
        <taxon>Bacillati</taxon>
        <taxon>Actinomycetota</taxon>
        <taxon>Actinomycetes</taxon>
        <taxon>Kitasatosporales</taxon>
        <taxon>Streptomycetaceae</taxon>
        <taxon>Streptomyces</taxon>
    </lineage>
</organism>
<dbReference type="InterPro" id="IPR045747">
    <property type="entry name" value="CRISPR-assoc_prot_Cas6_N_sf"/>
</dbReference>
<dbReference type="Gene3D" id="3.30.70.1890">
    <property type="match status" value="1"/>
</dbReference>
<evidence type="ECO:0000313" key="2">
    <source>
        <dbReference type="EMBL" id="MBL1116083.1"/>
    </source>
</evidence>
<gene>
    <name evidence="2" type="ORF">JK364_27300</name>
</gene>
<protein>
    <recommendedName>
        <fullName evidence="1">CRISPR associated protein Cas6 C-terminal domain-containing protein</fullName>
    </recommendedName>
</protein>
<keyword evidence="3" id="KW-1185">Reference proteome</keyword>
<dbReference type="Proteomes" id="UP000621510">
    <property type="component" value="Unassembled WGS sequence"/>
</dbReference>
<dbReference type="InterPro" id="IPR049435">
    <property type="entry name" value="Cas_Cas6_C"/>
</dbReference>
<dbReference type="EMBL" id="JAERRG010000011">
    <property type="protein sequence ID" value="MBL1116083.1"/>
    <property type="molecule type" value="Genomic_DNA"/>
</dbReference>
<sequence length="262" mass="27639">MPADQQKGGDVRLRVHVSTRAKEIPWDQVIAPGRAIVYAALTRQAPQLGAKVHETGWGPHRMAPFGHSAPVFPKPVRARGTYVAGGTGTLEFGSPVEEIVEALAKDFAMIPILDWGGVALNIEGVTRVEPPAFASGRARFRTANPITVQSEALRSPDGQRIRRTWLLPGDTGFDVALGHSLRRKAETFGHGTVTLEAITWIGPQRSFSVVGHGGDASGTVHRGKKTGAPVEIDVSGAPAALQALWSAGIGGATSAGFGWVLP</sequence>
<dbReference type="RefSeq" id="WP_201853952.1">
    <property type="nucleotide sequence ID" value="NZ_JAERRG010000011.1"/>
</dbReference>
<reference evidence="2 3" key="1">
    <citation type="submission" date="2021-01" db="EMBL/GenBank/DDBJ databases">
        <title>WGS of actinomycetes isolated from Thailand.</title>
        <authorList>
            <person name="Thawai C."/>
        </authorList>
    </citation>
    <scope>NUCLEOTIDE SEQUENCE [LARGE SCALE GENOMIC DNA]</scope>
    <source>
        <strain evidence="2 3">CA3R110</strain>
    </source>
</reference>